<dbReference type="EMBL" id="ML208300">
    <property type="protein sequence ID" value="TFK71310.1"/>
    <property type="molecule type" value="Genomic_DNA"/>
</dbReference>
<protein>
    <submittedName>
        <fullName evidence="1">Uncharacterized protein</fullName>
    </submittedName>
</protein>
<reference evidence="1 2" key="1">
    <citation type="journal article" date="2019" name="Nat. Ecol. Evol.">
        <title>Megaphylogeny resolves global patterns of mushroom evolution.</title>
        <authorList>
            <person name="Varga T."/>
            <person name="Krizsan K."/>
            <person name="Foldi C."/>
            <person name="Dima B."/>
            <person name="Sanchez-Garcia M."/>
            <person name="Sanchez-Ramirez S."/>
            <person name="Szollosi G.J."/>
            <person name="Szarkandi J.G."/>
            <person name="Papp V."/>
            <person name="Albert L."/>
            <person name="Andreopoulos W."/>
            <person name="Angelini C."/>
            <person name="Antonin V."/>
            <person name="Barry K.W."/>
            <person name="Bougher N.L."/>
            <person name="Buchanan P."/>
            <person name="Buyck B."/>
            <person name="Bense V."/>
            <person name="Catcheside P."/>
            <person name="Chovatia M."/>
            <person name="Cooper J."/>
            <person name="Damon W."/>
            <person name="Desjardin D."/>
            <person name="Finy P."/>
            <person name="Geml J."/>
            <person name="Haridas S."/>
            <person name="Hughes K."/>
            <person name="Justo A."/>
            <person name="Karasinski D."/>
            <person name="Kautmanova I."/>
            <person name="Kiss B."/>
            <person name="Kocsube S."/>
            <person name="Kotiranta H."/>
            <person name="LaButti K.M."/>
            <person name="Lechner B.E."/>
            <person name="Liimatainen K."/>
            <person name="Lipzen A."/>
            <person name="Lukacs Z."/>
            <person name="Mihaltcheva S."/>
            <person name="Morgado L.N."/>
            <person name="Niskanen T."/>
            <person name="Noordeloos M.E."/>
            <person name="Ohm R.A."/>
            <person name="Ortiz-Santana B."/>
            <person name="Ovrebo C."/>
            <person name="Racz N."/>
            <person name="Riley R."/>
            <person name="Savchenko A."/>
            <person name="Shiryaev A."/>
            <person name="Soop K."/>
            <person name="Spirin V."/>
            <person name="Szebenyi C."/>
            <person name="Tomsovsky M."/>
            <person name="Tulloss R.E."/>
            <person name="Uehling J."/>
            <person name="Grigoriev I.V."/>
            <person name="Vagvolgyi C."/>
            <person name="Papp T."/>
            <person name="Martin F.M."/>
            <person name="Miettinen O."/>
            <person name="Hibbett D.S."/>
            <person name="Nagy L.G."/>
        </authorList>
    </citation>
    <scope>NUCLEOTIDE SEQUENCE [LARGE SCALE GENOMIC DNA]</scope>
    <source>
        <strain evidence="1 2">NL-1719</strain>
    </source>
</reference>
<organism evidence="1 2">
    <name type="scientific">Pluteus cervinus</name>
    <dbReference type="NCBI Taxonomy" id="181527"/>
    <lineage>
        <taxon>Eukaryota</taxon>
        <taxon>Fungi</taxon>
        <taxon>Dikarya</taxon>
        <taxon>Basidiomycota</taxon>
        <taxon>Agaricomycotina</taxon>
        <taxon>Agaricomycetes</taxon>
        <taxon>Agaricomycetidae</taxon>
        <taxon>Agaricales</taxon>
        <taxon>Pluteineae</taxon>
        <taxon>Pluteaceae</taxon>
        <taxon>Pluteus</taxon>
    </lineage>
</organism>
<accession>A0ACD3AZX5</accession>
<name>A0ACD3AZX5_9AGAR</name>
<proteinExistence type="predicted"/>
<sequence>MTTKVPQYSSVQPSESSLAEDSTQRPMGGPPRFNFLRPKKILPILVIFGQGLVIILGWTFYGVLSRRPIILSKNNILNLAETYPRSITFVSAQIAHFLSLFVGYLFSRAVLHALAMSLSNPKSLFFISSGISVAGREPILNFLRPKWTIFAGICAVASITLNASFTTLVTPHLMQINTDIFAFSVDFANQDFVQLVSDNIGKPKLQVDTQLNLLQLVEASGQVATAAQFDQPSTLPFGLYSFVTSTGGILPLNIITNISSPVNPEDDFTVTASIDWSSVGVPTNFTTTQQGFTVDVTCETRNLTTTTSPSLEVQKSSATLGNNTITTAQLVVGCATNGSDAWAPPTYGLDPLGTGIDSVLSAGCVNYVSEDLELIFQGSGAFSFINTTICKLVPQVTTVDVDYIPLDTGTTVLVREPREKNEVFASVAYPLDVFTNFMVISQRLAGHPIGNAISFALGGQTDDNTQLMEALESYIRGQFEFSGTLLRATFTETNNSLFPNRQSEIPQAMRSVTHGNLVSEALGWQKGDINIHDVLLPPTFLALVSIGIIIAVLIGERHNQHAEDQDYFDPKDIIHVMAASSVGLPRSFPPFTTDKKEFYKYGDSVKVRLGYSEDGDRIGFVHDPTAKSKSEASS</sequence>
<dbReference type="Proteomes" id="UP000308600">
    <property type="component" value="Unassembled WGS sequence"/>
</dbReference>
<gene>
    <name evidence="1" type="ORF">BDN72DRAFT_470863</name>
</gene>
<evidence type="ECO:0000313" key="1">
    <source>
        <dbReference type="EMBL" id="TFK71310.1"/>
    </source>
</evidence>
<evidence type="ECO:0000313" key="2">
    <source>
        <dbReference type="Proteomes" id="UP000308600"/>
    </source>
</evidence>
<keyword evidence="2" id="KW-1185">Reference proteome</keyword>